<keyword evidence="3" id="KW-1185">Reference proteome</keyword>
<dbReference type="STRING" id="571915.CMUST_07625"/>
<accession>A0A0G3GXG5</accession>
<evidence type="ECO:0000313" key="3">
    <source>
        <dbReference type="Proteomes" id="UP000035199"/>
    </source>
</evidence>
<reference evidence="2 3" key="1">
    <citation type="journal article" date="2015" name="Genome Announc.">
        <title>Complete Genome Sequence of the Type Strain Corynebacterium mustelae DSM 45274, Isolated from Various Tissues of a Male Ferret with Lethal Sepsis.</title>
        <authorList>
            <person name="Ruckert C."/>
            <person name="Eimer J."/>
            <person name="Winkler A."/>
            <person name="Tauch A."/>
        </authorList>
    </citation>
    <scope>NUCLEOTIDE SEQUENCE [LARGE SCALE GENOMIC DNA]</scope>
    <source>
        <strain evidence="2 3">DSM 45274</strain>
    </source>
</reference>
<dbReference type="RefSeq" id="WP_047261991.1">
    <property type="nucleotide sequence ID" value="NZ_CP011542.1"/>
</dbReference>
<proteinExistence type="predicted"/>
<dbReference type="Proteomes" id="UP000035199">
    <property type="component" value="Chromosome"/>
</dbReference>
<dbReference type="PATRIC" id="fig|571915.4.peg.1630"/>
<dbReference type="InterPro" id="IPR025349">
    <property type="entry name" value="DUF4253"/>
</dbReference>
<sequence length="264" mass="29462">MKKHRKSLLKKRRWPQTADGGYKEIPLSFDIDWCNASRYCKGLPNFGYPVEPALAVEANGPRRLFVGNIHVGGGFDTIWQEFVLGYSELRIWPMIITDDFDPTVTCQLDSVGISSSTLEAFMELTRLHDLTFFGLAAGCETNSEFSYIPPDIGSGEKLLTVAAYSPADVPAHIGWIGAGHRGISPAIISSVLASWQERFGAVLMAMGNNCLKLQVPKLQLSTEQENLLALEHQLLCPDLKLDSPETKANYSRTVLKSRNWIFRW</sequence>
<dbReference type="EMBL" id="CP011542">
    <property type="protein sequence ID" value="AKK05854.1"/>
    <property type="molecule type" value="Genomic_DNA"/>
</dbReference>
<feature type="domain" description="DUF4253" evidence="1">
    <location>
        <begin position="158"/>
        <end position="264"/>
    </location>
</feature>
<evidence type="ECO:0000259" key="1">
    <source>
        <dbReference type="Pfam" id="PF14062"/>
    </source>
</evidence>
<evidence type="ECO:0000313" key="2">
    <source>
        <dbReference type="EMBL" id="AKK05854.1"/>
    </source>
</evidence>
<organism evidence="2 3">
    <name type="scientific">Corynebacterium mustelae</name>
    <dbReference type="NCBI Taxonomy" id="571915"/>
    <lineage>
        <taxon>Bacteria</taxon>
        <taxon>Bacillati</taxon>
        <taxon>Actinomycetota</taxon>
        <taxon>Actinomycetes</taxon>
        <taxon>Mycobacteriales</taxon>
        <taxon>Corynebacteriaceae</taxon>
        <taxon>Corynebacterium</taxon>
    </lineage>
</organism>
<dbReference type="AlphaFoldDB" id="A0A0G3GXG5"/>
<dbReference type="KEGG" id="cmv:CMUST_07625"/>
<dbReference type="Pfam" id="PF14062">
    <property type="entry name" value="DUF4253"/>
    <property type="match status" value="1"/>
</dbReference>
<name>A0A0G3GXG5_9CORY</name>
<gene>
    <name evidence="2" type="ORF">CMUST_07625</name>
</gene>
<reference evidence="3" key="2">
    <citation type="submission" date="2015-05" db="EMBL/GenBank/DDBJ databases">
        <title>Complete genome sequence of Corynebacterium mustelae DSM 45274, isolated from various tissues of a male ferret with lethal sepsis.</title>
        <authorList>
            <person name="Ruckert C."/>
            <person name="Albersmeier A."/>
            <person name="Winkler A."/>
            <person name="Tauch A."/>
        </authorList>
    </citation>
    <scope>NUCLEOTIDE SEQUENCE [LARGE SCALE GENOMIC DNA]</scope>
    <source>
        <strain evidence="3">DSM 45274</strain>
    </source>
</reference>
<dbReference type="OrthoDB" id="7839592at2"/>
<protein>
    <submittedName>
        <fullName evidence="2">Putative DUF4253 family protein</fullName>
    </submittedName>
</protein>